<protein>
    <submittedName>
        <fullName evidence="2">Amidohydrolase family protein</fullName>
    </submittedName>
</protein>
<dbReference type="PANTHER" id="PTHR11647">
    <property type="entry name" value="HYDRANTOINASE/DIHYDROPYRIMIDINASE FAMILY MEMBER"/>
    <property type="match status" value="1"/>
</dbReference>
<dbReference type="AlphaFoldDB" id="A0AAW9KHK7"/>
<name>A0AAW9KHK7_CLOPF</name>
<dbReference type="InterPro" id="IPR032466">
    <property type="entry name" value="Metal_Hydrolase"/>
</dbReference>
<dbReference type="GO" id="GO:0005829">
    <property type="term" value="C:cytosol"/>
    <property type="evidence" value="ECO:0007669"/>
    <property type="project" value="TreeGrafter"/>
</dbReference>
<feature type="non-terminal residue" evidence="2">
    <location>
        <position position="192"/>
    </location>
</feature>
<dbReference type="Gene3D" id="3.20.20.140">
    <property type="entry name" value="Metal-dependent hydrolases"/>
    <property type="match status" value="1"/>
</dbReference>
<dbReference type="Pfam" id="PF07969">
    <property type="entry name" value="Amidohydro_3"/>
    <property type="match status" value="1"/>
</dbReference>
<dbReference type="InterPro" id="IPR050378">
    <property type="entry name" value="Metallo-dep_Hydrolases_sf"/>
</dbReference>
<dbReference type="PANTHER" id="PTHR11647:SF1">
    <property type="entry name" value="COLLAPSIN RESPONSE MEDIATOR PROTEIN"/>
    <property type="match status" value="1"/>
</dbReference>
<accession>A0AAW9KHK7</accession>
<comment type="caution">
    <text evidence="2">The sequence shown here is derived from an EMBL/GenBank/DDBJ whole genome shotgun (WGS) entry which is preliminary data.</text>
</comment>
<organism evidence="2 3">
    <name type="scientific">Clostridium perfringens</name>
    <dbReference type="NCBI Taxonomy" id="1502"/>
    <lineage>
        <taxon>Bacteria</taxon>
        <taxon>Bacillati</taxon>
        <taxon>Bacillota</taxon>
        <taxon>Clostridia</taxon>
        <taxon>Eubacteriales</taxon>
        <taxon>Clostridiaceae</taxon>
        <taxon>Clostridium</taxon>
    </lineage>
</organism>
<dbReference type="Proteomes" id="UP001288944">
    <property type="component" value="Unassembled WGS sequence"/>
</dbReference>
<sequence>MLDTIIKHARIADGTGNPWYWGEIGLKDGMIAEIGTPDSINTEASKLVDARGEVVAPGFIDGHCHSDLMIMDYPDSIIKLKQGVTTEIVGNCGLAPAPFMTERANMLMEYITPVIGSTSNPWSWNTVGQYMDAVTAIKPAEHMATYVAHGALRIGVMGFENRPPTDTELDAMRAIVREGMEAGAIGLSIGLL</sequence>
<evidence type="ECO:0000313" key="3">
    <source>
        <dbReference type="Proteomes" id="UP001288944"/>
    </source>
</evidence>
<dbReference type="SUPFAM" id="SSF51556">
    <property type="entry name" value="Metallo-dependent hydrolases"/>
    <property type="match status" value="1"/>
</dbReference>
<dbReference type="InterPro" id="IPR013108">
    <property type="entry name" value="Amidohydro_3"/>
</dbReference>
<evidence type="ECO:0000259" key="1">
    <source>
        <dbReference type="Pfam" id="PF07969"/>
    </source>
</evidence>
<dbReference type="SUPFAM" id="SSF51338">
    <property type="entry name" value="Composite domain of metallo-dependent hydrolases"/>
    <property type="match status" value="1"/>
</dbReference>
<dbReference type="InterPro" id="IPR011059">
    <property type="entry name" value="Metal-dep_hydrolase_composite"/>
</dbReference>
<dbReference type="GO" id="GO:0016812">
    <property type="term" value="F:hydrolase activity, acting on carbon-nitrogen (but not peptide) bonds, in cyclic amides"/>
    <property type="evidence" value="ECO:0007669"/>
    <property type="project" value="TreeGrafter"/>
</dbReference>
<evidence type="ECO:0000313" key="2">
    <source>
        <dbReference type="EMBL" id="MDZ7542822.1"/>
    </source>
</evidence>
<proteinExistence type="predicted"/>
<gene>
    <name evidence="2" type="ORF">GNF83_16865</name>
</gene>
<dbReference type="EMBL" id="WNUR01000519">
    <property type="protein sequence ID" value="MDZ7542822.1"/>
    <property type="molecule type" value="Genomic_DNA"/>
</dbReference>
<reference evidence="2" key="1">
    <citation type="submission" date="2019-11" db="EMBL/GenBank/DDBJ databases">
        <title>Characterization of Clostridium perfringens isolates from swine manure treated agricultural soils.</title>
        <authorList>
            <person name="Wushke S.T."/>
        </authorList>
    </citation>
    <scope>NUCLEOTIDE SEQUENCE</scope>
    <source>
        <strain evidence="2">X62</strain>
    </source>
</reference>
<feature type="domain" description="Amidohydrolase 3" evidence="1">
    <location>
        <begin position="47"/>
        <end position="189"/>
    </location>
</feature>